<feature type="compositionally biased region" description="Low complexity" evidence="8">
    <location>
        <begin position="30"/>
        <end position="44"/>
    </location>
</feature>
<dbReference type="Pfam" id="PF17963">
    <property type="entry name" value="Big_9"/>
    <property type="match status" value="1"/>
</dbReference>
<dbReference type="CDD" id="cd08662">
    <property type="entry name" value="M13"/>
    <property type="match status" value="1"/>
</dbReference>
<accession>A0A7I7U565</accession>
<dbReference type="Pfam" id="PF01431">
    <property type="entry name" value="Peptidase_M13"/>
    <property type="match status" value="1"/>
</dbReference>
<keyword evidence="4" id="KW-0479">Metal-binding</keyword>
<dbReference type="PRINTS" id="PR00786">
    <property type="entry name" value="NEPRILYSIN"/>
</dbReference>
<name>A0A7I7U565_MYCPF</name>
<evidence type="ECO:0000256" key="3">
    <source>
        <dbReference type="ARBA" id="ARBA00022670"/>
    </source>
</evidence>
<dbReference type="InterPro" id="IPR018497">
    <property type="entry name" value="Peptidase_M13_C"/>
</dbReference>
<dbReference type="PANTHER" id="PTHR11733:SF167">
    <property type="entry name" value="FI17812P1-RELATED"/>
    <property type="match status" value="1"/>
</dbReference>
<comment type="cofactor">
    <cofactor evidence="1">
        <name>Zn(2+)</name>
        <dbReference type="ChEBI" id="CHEBI:29105"/>
    </cofactor>
</comment>
<proteinExistence type="inferred from homology"/>
<dbReference type="GO" id="GO:0005886">
    <property type="term" value="C:plasma membrane"/>
    <property type="evidence" value="ECO:0007669"/>
    <property type="project" value="TreeGrafter"/>
</dbReference>
<dbReference type="GO" id="GO:0016485">
    <property type="term" value="P:protein processing"/>
    <property type="evidence" value="ECO:0007669"/>
    <property type="project" value="TreeGrafter"/>
</dbReference>
<dbReference type="EMBL" id="AP022598">
    <property type="protein sequence ID" value="BBY76061.1"/>
    <property type="molecule type" value="Genomic_DNA"/>
</dbReference>
<evidence type="ECO:0000256" key="1">
    <source>
        <dbReference type="ARBA" id="ARBA00001947"/>
    </source>
</evidence>
<comment type="similarity">
    <text evidence="2">Belongs to the peptidase M13 family.</text>
</comment>
<evidence type="ECO:0008006" key="13">
    <source>
        <dbReference type="Google" id="ProtNLM"/>
    </source>
</evidence>
<dbReference type="PANTHER" id="PTHR11733">
    <property type="entry name" value="ZINC METALLOPROTEASE FAMILY M13 NEPRILYSIN-RELATED"/>
    <property type="match status" value="1"/>
</dbReference>
<evidence type="ECO:0000256" key="4">
    <source>
        <dbReference type="ARBA" id="ARBA00022723"/>
    </source>
</evidence>
<dbReference type="InterPro" id="IPR024079">
    <property type="entry name" value="MetalloPept_cat_dom_sf"/>
</dbReference>
<evidence type="ECO:0000256" key="2">
    <source>
        <dbReference type="ARBA" id="ARBA00007357"/>
    </source>
</evidence>
<feature type="compositionally biased region" description="Acidic residues" evidence="8">
    <location>
        <begin position="99"/>
        <end position="128"/>
    </location>
</feature>
<feature type="region of interest" description="Disordered" evidence="8">
    <location>
        <begin position="21"/>
        <end position="178"/>
    </location>
</feature>
<sequence length="998" mass="106913">MGALAVALGIGLAVASTGGIGEALADTGGADSASSASDSASASARKPHVARAQDAPSGATKSAAGGEDEPAAGGGNQRAAGSEVDPVGSKVSSQRDADLDIDIDPDADADADVDVADGDADADVVDSEPDSRVDEAFGARPDDTDSRTTRIRADNPPPATAPVALDASSRKTSAAQQKSAATETAQVMLAGQLTSAGPLPPVGPPAPPNLLVLLTGWFGNLQRTFFNRAPDARDQTVTLVLDKPENVSDPLALSASDQDGDALSFSLLVNRGPRRGVVTFDQATGTFTYDPDDAFARSGGTDTFTYKVSDASADWHLPGLVSLLTKTDFGHADLATVTIRVAPTLRSGIDLTNVDDSVRIQDDPFGWLNGTWWKNYQIPARRNGAGVIHEVFDTVAQRIRELVTGIDREAAQPDSDAQRIADMFASFMDTAAVADAGVQPLLAELARIDNAADHSALAAVLGSLAGVNFGFETWVDTDAKDSSRLVLQLNQVALGLPDRAYYIEPRHATILAEYPEHIARMFALVYGGVAGDYTQAAQRIVAFESALAAAQWDPVELRDPVAIYNPRSLAELAAEAPGFDWGSWAHGYGASSEHTETVIVRQPDYLTAYAQAWSAESLQDLKVWASWLTIHSRAILLTDDILAENFAFNHQRLFGQERTSDRWQRGLSAVNDVLGFAVGKLYVDKHFPVEAKRQIEDMVDNLLAAYRDSIAELEWMSPETRAKALEKLDKMTVKVGYPETWVDYSGLVIAPDDLYGNYVRGLGAARARDLDRVGPLVDRSTWIDVPQDVNAYYSAGTNEIIFPAGFLLAPLFDPEADIAASYGAIGSVIGHEIGHAFDDEGSQYDGDGNLVDWWTAADRAAFEAKTQRLIEQYDGYVPRQLPNGPHVNGALTVGENIADLGGLAIALKAYVKSLGGQTAPVVDGYTGVQRVLLGYVQFYRGKYNDGTLLSLMATDPHAPAEFRANGVLRNLDTFYEAFGVTKTDAMYLPPEQRVRIWY</sequence>
<keyword evidence="6" id="KW-0862">Zinc</keyword>
<dbReference type="InterPro" id="IPR008753">
    <property type="entry name" value="Peptidase_M13_N"/>
</dbReference>
<dbReference type="AlphaFoldDB" id="A0A7I7U565"/>
<evidence type="ECO:0000256" key="6">
    <source>
        <dbReference type="ARBA" id="ARBA00022833"/>
    </source>
</evidence>
<feature type="domain" description="Peptidase M13 C-terminal" evidence="9">
    <location>
        <begin position="790"/>
        <end position="994"/>
    </location>
</feature>
<evidence type="ECO:0000259" key="9">
    <source>
        <dbReference type="Pfam" id="PF01431"/>
    </source>
</evidence>
<dbReference type="PROSITE" id="PS51885">
    <property type="entry name" value="NEPRILYSIN"/>
    <property type="match status" value="1"/>
</dbReference>
<dbReference type="GO" id="GO:0046872">
    <property type="term" value="F:metal ion binding"/>
    <property type="evidence" value="ECO:0007669"/>
    <property type="project" value="UniProtKB-KW"/>
</dbReference>
<organism evidence="11 12">
    <name type="scientific">Mycolicibacterium parafortuitum</name>
    <name type="common">Mycobacterium parafortuitum</name>
    <dbReference type="NCBI Taxonomy" id="39692"/>
    <lineage>
        <taxon>Bacteria</taxon>
        <taxon>Bacillati</taxon>
        <taxon>Actinomycetota</taxon>
        <taxon>Actinomycetes</taxon>
        <taxon>Mycobacteriales</taxon>
        <taxon>Mycobacteriaceae</taxon>
        <taxon>Mycolicibacterium</taxon>
    </lineage>
</organism>
<keyword evidence="3" id="KW-0645">Protease</keyword>
<dbReference type="Gene3D" id="3.40.390.10">
    <property type="entry name" value="Collagenase (Catalytic Domain)"/>
    <property type="match status" value="1"/>
</dbReference>
<evidence type="ECO:0000259" key="10">
    <source>
        <dbReference type="Pfam" id="PF05649"/>
    </source>
</evidence>
<evidence type="ECO:0000256" key="5">
    <source>
        <dbReference type="ARBA" id="ARBA00022801"/>
    </source>
</evidence>
<feature type="domain" description="Peptidase M13 N-terminal" evidence="10">
    <location>
        <begin position="361"/>
        <end position="738"/>
    </location>
</feature>
<feature type="compositionally biased region" description="Basic and acidic residues" evidence="8">
    <location>
        <begin position="129"/>
        <end position="153"/>
    </location>
</feature>
<dbReference type="InterPro" id="IPR042089">
    <property type="entry name" value="Peptidase_M13_dom_2"/>
</dbReference>
<evidence type="ECO:0000313" key="11">
    <source>
        <dbReference type="EMBL" id="BBY76061.1"/>
    </source>
</evidence>
<reference evidence="11 12" key="1">
    <citation type="journal article" date="2019" name="Emerg. Microbes Infect.">
        <title>Comprehensive subspecies identification of 175 nontuberculous mycobacteria species based on 7547 genomic profiles.</title>
        <authorList>
            <person name="Matsumoto Y."/>
            <person name="Kinjo T."/>
            <person name="Motooka D."/>
            <person name="Nabeya D."/>
            <person name="Jung N."/>
            <person name="Uechi K."/>
            <person name="Horii T."/>
            <person name="Iida T."/>
            <person name="Fujita J."/>
            <person name="Nakamura S."/>
        </authorList>
    </citation>
    <scope>NUCLEOTIDE SEQUENCE [LARGE SCALE GENOMIC DNA]</scope>
    <source>
        <strain evidence="11 12">JCM 6367</strain>
    </source>
</reference>
<dbReference type="Pfam" id="PF05649">
    <property type="entry name" value="Peptidase_M13_N"/>
    <property type="match status" value="1"/>
</dbReference>
<dbReference type="GO" id="GO:0004222">
    <property type="term" value="F:metalloendopeptidase activity"/>
    <property type="evidence" value="ECO:0007669"/>
    <property type="project" value="InterPro"/>
</dbReference>
<dbReference type="Gene3D" id="2.60.40.3440">
    <property type="match status" value="1"/>
</dbReference>
<evidence type="ECO:0000256" key="7">
    <source>
        <dbReference type="ARBA" id="ARBA00023049"/>
    </source>
</evidence>
<gene>
    <name evidence="11" type="ORF">MPRF_29600</name>
</gene>
<keyword evidence="7" id="KW-0482">Metalloprotease</keyword>
<evidence type="ECO:0000313" key="12">
    <source>
        <dbReference type="Proteomes" id="UP000466554"/>
    </source>
</evidence>
<evidence type="ECO:0000256" key="8">
    <source>
        <dbReference type="SAM" id="MobiDB-lite"/>
    </source>
</evidence>
<keyword evidence="5" id="KW-0378">Hydrolase</keyword>
<dbReference type="InterPro" id="IPR000718">
    <property type="entry name" value="Peptidase_M13"/>
</dbReference>
<dbReference type="RefSeq" id="WP_163766718.1">
    <property type="nucleotide sequence ID" value="NZ_AP022598.1"/>
</dbReference>
<dbReference type="Proteomes" id="UP000466554">
    <property type="component" value="Chromosome"/>
</dbReference>
<protein>
    <recommendedName>
        <fullName evidence="13">Zinc metalloprotease [Mycobacterium leprae TN]</fullName>
    </recommendedName>
</protein>
<dbReference type="Gene3D" id="1.10.1380.10">
    <property type="entry name" value="Neutral endopeptidase , domain2"/>
    <property type="match status" value="1"/>
</dbReference>
<dbReference type="SUPFAM" id="SSF55486">
    <property type="entry name" value="Metalloproteases ('zincins'), catalytic domain"/>
    <property type="match status" value="1"/>
</dbReference>